<name>A0A8C9W553_SCLFO</name>
<keyword evidence="3" id="KW-1185">Reference proteome</keyword>
<reference evidence="2 3" key="1">
    <citation type="submission" date="2019-04" db="EMBL/GenBank/DDBJ databases">
        <authorList>
            <consortium name="Wellcome Sanger Institute Data Sharing"/>
        </authorList>
    </citation>
    <scope>NUCLEOTIDE SEQUENCE [LARGE SCALE GENOMIC DNA]</scope>
</reference>
<dbReference type="Ensembl" id="ENSSFOT00015067026.1">
    <property type="protein sequence ID" value="ENSSFOP00015068858.1"/>
    <property type="gene ID" value="ENSSFOG00015032175.1"/>
</dbReference>
<sequence length="86" mass="9446">QNPGNHTGSLIFTLIFSLILGEQLGCRSTERILGKTAVRELALWQIPGVWQEGSPTVGSRGRSGYSHPLHLKKPHDTASSLCYMNE</sequence>
<evidence type="ECO:0000256" key="1">
    <source>
        <dbReference type="SAM" id="SignalP"/>
    </source>
</evidence>
<feature type="chain" id="PRO_5034420373" evidence="1">
    <location>
        <begin position="22"/>
        <end position="86"/>
    </location>
</feature>
<accession>A0A8C9W553</accession>
<dbReference type="Proteomes" id="UP000694397">
    <property type="component" value="Chromosome 18"/>
</dbReference>
<dbReference type="AlphaFoldDB" id="A0A8C9W553"/>
<reference evidence="2" key="2">
    <citation type="submission" date="2025-08" db="UniProtKB">
        <authorList>
            <consortium name="Ensembl"/>
        </authorList>
    </citation>
    <scope>IDENTIFICATION</scope>
</reference>
<evidence type="ECO:0000313" key="3">
    <source>
        <dbReference type="Proteomes" id="UP000694397"/>
    </source>
</evidence>
<evidence type="ECO:0000313" key="2">
    <source>
        <dbReference type="Ensembl" id="ENSSFOP00015068858.1"/>
    </source>
</evidence>
<keyword evidence="1" id="KW-0732">Signal</keyword>
<reference evidence="2" key="3">
    <citation type="submission" date="2025-09" db="UniProtKB">
        <authorList>
            <consortium name="Ensembl"/>
        </authorList>
    </citation>
    <scope>IDENTIFICATION</scope>
</reference>
<organism evidence="2 3">
    <name type="scientific">Scleropages formosus</name>
    <name type="common">Asian bonytongue</name>
    <name type="synonym">Osteoglossum formosum</name>
    <dbReference type="NCBI Taxonomy" id="113540"/>
    <lineage>
        <taxon>Eukaryota</taxon>
        <taxon>Metazoa</taxon>
        <taxon>Chordata</taxon>
        <taxon>Craniata</taxon>
        <taxon>Vertebrata</taxon>
        <taxon>Euteleostomi</taxon>
        <taxon>Actinopterygii</taxon>
        <taxon>Neopterygii</taxon>
        <taxon>Teleostei</taxon>
        <taxon>Osteoglossocephala</taxon>
        <taxon>Osteoglossomorpha</taxon>
        <taxon>Osteoglossiformes</taxon>
        <taxon>Osteoglossidae</taxon>
        <taxon>Scleropages</taxon>
    </lineage>
</organism>
<protein>
    <submittedName>
        <fullName evidence="2">Uncharacterized protein</fullName>
    </submittedName>
</protein>
<feature type="signal peptide" evidence="1">
    <location>
        <begin position="1"/>
        <end position="21"/>
    </location>
</feature>
<proteinExistence type="predicted"/>